<sequence>MKTKKIVSGHGGKDDAKQLLAIRSFLGLLTPRQIAETKLRTVSDPELGAMLNALETGWKLGSVLRSEPASPRE</sequence>
<organism evidence="1 2">
    <name type="scientific">Anatilimnocola aggregata</name>
    <dbReference type="NCBI Taxonomy" id="2528021"/>
    <lineage>
        <taxon>Bacteria</taxon>
        <taxon>Pseudomonadati</taxon>
        <taxon>Planctomycetota</taxon>
        <taxon>Planctomycetia</taxon>
        <taxon>Pirellulales</taxon>
        <taxon>Pirellulaceae</taxon>
        <taxon>Anatilimnocola</taxon>
    </lineage>
</organism>
<dbReference type="KEGG" id="aagg:ETAA8_09620"/>
<reference evidence="1 2" key="1">
    <citation type="submission" date="2019-02" db="EMBL/GenBank/DDBJ databases">
        <title>Deep-cultivation of Planctomycetes and their phenomic and genomic characterization uncovers novel biology.</title>
        <authorList>
            <person name="Wiegand S."/>
            <person name="Jogler M."/>
            <person name="Boedeker C."/>
            <person name="Pinto D."/>
            <person name="Vollmers J."/>
            <person name="Rivas-Marin E."/>
            <person name="Kohn T."/>
            <person name="Peeters S.H."/>
            <person name="Heuer A."/>
            <person name="Rast P."/>
            <person name="Oberbeckmann S."/>
            <person name="Bunk B."/>
            <person name="Jeske O."/>
            <person name="Meyerdierks A."/>
            <person name="Storesund J.E."/>
            <person name="Kallscheuer N."/>
            <person name="Luecker S."/>
            <person name="Lage O.M."/>
            <person name="Pohl T."/>
            <person name="Merkel B.J."/>
            <person name="Hornburger P."/>
            <person name="Mueller R.-W."/>
            <person name="Bruemmer F."/>
            <person name="Labrenz M."/>
            <person name="Spormann A.M."/>
            <person name="Op den Camp H."/>
            <person name="Overmann J."/>
            <person name="Amann R."/>
            <person name="Jetten M.S.M."/>
            <person name="Mascher T."/>
            <person name="Medema M.H."/>
            <person name="Devos D.P."/>
            <person name="Kaster A.-K."/>
            <person name="Ovreas L."/>
            <person name="Rohde M."/>
            <person name="Galperin M.Y."/>
            <person name="Jogler C."/>
        </authorList>
    </citation>
    <scope>NUCLEOTIDE SEQUENCE [LARGE SCALE GENOMIC DNA]</scope>
    <source>
        <strain evidence="1 2">ETA_A8</strain>
    </source>
</reference>
<dbReference type="Proteomes" id="UP000315017">
    <property type="component" value="Chromosome"/>
</dbReference>
<gene>
    <name evidence="1" type="ORF">ETAA8_09620</name>
</gene>
<accession>A0A517Y6P2</accession>
<name>A0A517Y6P2_9BACT</name>
<dbReference type="EMBL" id="CP036274">
    <property type="protein sequence ID" value="QDU25890.1"/>
    <property type="molecule type" value="Genomic_DNA"/>
</dbReference>
<keyword evidence="2" id="KW-1185">Reference proteome</keyword>
<dbReference type="AlphaFoldDB" id="A0A517Y6P2"/>
<proteinExistence type="predicted"/>
<evidence type="ECO:0000313" key="1">
    <source>
        <dbReference type="EMBL" id="QDU25890.1"/>
    </source>
</evidence>
<evidence type="ECO:0000313" key="2">
    <source>
        <dbReference type="Proteomes" id="UP000315017"/>
    </source>
</evidence>
<protein>
    <submittedName>
        <fullName evidence="1">Uncharacterized protein</fullName>
    </submittedName>
</protein>